<comment type="caution">
    <text evidence="1">The sequence shown here is derived from an EMBL/GenBank/DDBJ whole genome shotgun (WGS) entry which is preliminary data.</text>
</comment>
<name>A0A0F3GIC5_9BACT</name>
<dbReference type="Proteomes" id="UP000033423">
    <property type="component" value="Unassembled WGS sequence"/>
</dbReference>
<keyword evidence="2" id="KW-1185">Reference proteome</keyword>
<dbReference type="AlphaFoldDB" id="A0A0F3GIC5"/>
<organism evidence="1 2">
    <name type="scientific">Candidatus Magnetobacterium bavaricum</name>
    <dbReference type="NCBI Taxonomy" id="29290"/>
    <lineage>
        <taxon>Bacteria</taxon>
        <taxon>Pseudomonadati</taxon>
        <taxon>Nitrospirota</taxon>
        <taxon>Thermodesulfovibrionia</taxon>
        <taxon>Thermodesulfovibrionales</taxon>
        <taxon>Candidatus Magnetobacteriaceae</taxon>
        <taxon>Candidatus Magnetobacterium</taxon>
    </lineage>
</organism>
<evidence type="ECO:0000313" key="1">
    <source>
        <dbReference type="EMBL" id="KJU81695.1"/>
    </source>
</evidence>
<gene>
    <name evidence="1" type="ORF">MBAV_006111</name>
</gene>
<proteinExistence type="predicted"/>
<protein>
    <submittedName>
        <fullName evidence="1">Uncharacterized protein</fullName>
    </submittedName>
</protein>
<sequence length="70" mass="7978">MQGVYVLSIFLKEIETPALLGHRQKVVLLRGIKNNLIPPMLHGRDFGQGLKCPFFKYNVYSLKHNVSPLV</sequence>
<dbReference type="EMBL" id="LACI01002597">
    <property type="protein sequence ID" value="KJU81695.1"/>
    <property type="molecule type" value="Genomic_DNA"/>
</dbReference>
<accession>A0A0F3GIC5</accession>
<reference evidence="1 2" key="1">
    <citation type="submission" date="2015-02" db="EMBL/GenBank/DDBJ databases">
        <title>Single-cell genomics of uncultivated deep-branching MTB reveals a conserved set of magnetosome genes.</title>
        <authorList>
            <person name="Kolinko S."/>
            <person name="Richter M."/>
            <person name="Glockner F.O."/>
            <person name="Brachmann A."/>
            <person name="Schuler D."/>
        </authorList>
    </citation>
    <scope>NUCLEOTIDE SEQUENCE [LARGE SCALE GENOMIC DNA]</scope>
    <source>
        <strain evidence="1">TM-1</strain>
    </source>
</reference>
<evidence type="ECO:0000313" key="2">
    <source>
        <dbReference type="Proteomes" id="UP000033423"/>
    </source>
</evidence>